<organism evidence="10 11">
    <name type="scientific">Galleria mellonella</name>
    <name type="common">Greater wax moth</name>
    <dbReference type="NCBI Taxonomy" id="7137"/>
    <lineage>
        <taxon>Eukaryota</taxon>
        <taxon>Metazoa</taxon>
        <taxon>Ecdysozoa</taxon>
        <taxon>Arthropoda</taxon>
        <taxon>Hexapoda</taxon>
        <taxon>Insecta</taxon>
        <taxon>Pterygota</taxon>
        <taxon>Neoptera</taxon>
        <taxon>Endopterygota</taxon>
        <taxon>Lepidoptera</taxon>
        <taxon>Glossata</taxon>
        <taxon>Ditrysia</taxon>
        <taxon>Pyraloidea</taxon>
        <taxon>Pyralidae</taxon>
        <taxon>Galleriinae</taxon>
        <taxon>Galleria</taxon>
    </lineage>
</organism>
<dbReference type="Pfam" id="PF10225">
    <property type="entry name" value="NEMP"/>
    <property type="match status" value="1"/>
</dbReference>
<feature type="transmembrane region" description="Helical" evidence="9">
    <location>
        <begin position="262"/>
        <end position="279"/>
    </location>
</feature>
<evidence type="ECO:0000313" key="11">
    <source>
        <dbReference type="RefSeq" id="XP_052753498.1"/>
    </source>
</evidence>
<feature type="compositionally biased region" description="Acidic residues" evidence="8">
    <location>
        <begin position="419"/>
        <end position="430"/>
    </location>
</feature>
<feature type="transmembrane region" description="Helical" evidence="9">
    <location>
        <begin position="232"/>
        <end position="250"/>
    </location>
</feature>
<name>A0ABM3MQ64_GALME</name>
<keyword evidence="6 9" id="KW-0472">Membrane</keyword>
<proteinExistence type="inferred from homology"/>
<evidence type="ECO:0000256" key="8">
    <source>
        <dbReference type="SAM" id="MobiDB-lite"/>
    </source>
</evidence>
<feature type="region of interest" description="Disordered" evidence="8">
    <location>
        <begin position="405"/>
        <end position="430"/>
    </location>
</feature>
<keyword evidence="4" id="KW-0732">Signal</keyword>
<keyword evidence="7" id="KW-0539">Nucleus</keyword>
<evidence type="ECO:0000256" key="4">
    <source>
        <dbReference type="ARBA" id="ARBA00022729"/>
    </source>
</evidence>
<dbReference type="PANTHER" id="PTHR13598:SF1">
    <property type="entry name" value="AT07567P-RELATED"/>
    <property type="match status" value="1"/>
</dbReference>
<feature type="transmembrane region" description="Helical" evidence="9">
    <location>
        <begin position="6"/>
        <end position="28"/>
    </location>
</feature>
<accession>A0ABM3MQ64</accession>
<evidence type="ECO:0000313" key="10">
    <source>
        <dbReference type="Proteomes" id="UP001652740"/>
    </source>
</evidence>
<gene>
    <name evidence="11" type="primary">LOC113514135</name>
</gene>
<evidence type="ECO:0000256" key="5">
    <source>
        <dbReference type="ARBA" id="ARBA00022989"/>
    </source>
</evidence>
<dbReference type="PANTHER" id="PTHR13598">
    <property type="entry name" value="AT07567P-RELATED"/>
    <property type="match status" value="1"/>
</dbReference>
<keyword evidence="5 9" id="KW-1133">Transmembrane helix</keyword>
<evidence type="ECO:0000256" key="7">
    <source>
        <dbReference type="ARBA" id="ARBA00023242"/>
    </source>
</evidence>
<dbReference type="InterPro" id="IPR019358">
    <property type="entry name" value="NEMP_fam"/>
</dbReference>
<keyword evidence="10" id="KW-1185">Reference proteome</keyword>
<evidence type="ECO:0000256" key="3">
    <source>
        <dbReference type="ARBA" id="ARBA00022692"/>
    </source>
</evidence>
<keyword evidence="3 9" id="KW-0812">Transmembrane</keyword>
<feature type="transmembrane region" description="Helical" evidence="9">
    <location>
        <begin position="285"/>
        <end position="304"/>
    </location>
</feature>
<protein>
    <submittedName>
        <fullName evidence="11">Nuclear envelope integral membrane protein isoform X1</fullName>
    </submittedName>
</protein>
<evidence type="ECO:0000256" key="9">
    <source>
        <dbReference type="SAM" id="Phobius"/>
    </source>
</evidence>
<dbReference type="Proteomes" id="UP001652740">
    <property type="component" value="Unplaced"/>
</dbReference>
<feature type="transmembrane region" description="Helical" evidence="9">
    <location>
        <begin position="170"/>
        <end position="192"/>
    </location>
</feature>
<dbReference type="RefSeq" id="XP_052753498.1">
    <property type="nucleotide sequence ID" value="XM_052897538.1"/>
</dbReference>
<feature type="transmembrane region" description="Helical" evidence="9">
    <location>
        <begin position="199"/>
        <end position="220"/>
    </location>
</feature>
<reference evidence="11" key="1">
    <citation type="submission" date="2025-08" db="UniProtKB">
        <authorList>
            <consortium name="RefSeq"/>
        </authorList>
    </citation>
    <scope>IDENTIFICATION</scope>
    <source>
        <tissue evidence="11">Whole larvae</tissue>
    </source>
</reference>
<evidence type="ECO:0000256" key="1">
    <source>
        <dbReference type="ARBA" id="ARBA00004575"/>
    </source>
</evidence>
<dbReference type="GeneID" id="113514135"/>
<comment type="similarity">
    <text evidence="2">Belongs to the NEMP family.</text>
</comment>
<evidence type="ECO:0000256" key="6">
    <source>
        <dbReference type="ARBA" id="ARBA00023136"/>
    </source>
</evidence>
<comment type="subcellular location">
    <subcellularLocation>
        <location evidence="1">Nucleus inner membrane</location>
        <topology evidence="1">Multi-pass membrane protein</topology>
        <orientation evidence="1">Nucleoplasmic side</orientation>
    </subcellularLocation>
</comment>
<feature type="transmembrane region" description="Helical" evidence="9">
    <location>
        <begin position="145"/>
        <end position="164"/>
    </location>
</feature>
<sequence length="430" mass="49605">MDFSGCFLILSLLIIYSFLIVESSSLAYDVHWLGGATVIERDVPTSKQSVDIYCYPGTSKNLFTLWQTVKFHLRIKNDEYRLYVGSSPEEVYKEYTEDSYGWSVVNPFQKKNQKTVSLDLFTPTCMAINTKLRHSIELQIIRVDIWRIILMFLGISVIFSSKALSGNPVFFYLCGIFIGVFASFMVLVYYVSKLLPKKTLTYGILIGGWTVGVYIFQQIWENIRSIVLSYQTYMFWYTLVVSFVSFLVCYRIGPPKNQRSKNLVMWTLQLVGVLMIFFSSEYQEASAAVIITSLVIKYFPESLLRKIQAYWRRKFPPKPRLLSSEEYYEQGARETKQALENLRKYCSSPDCAQWNIMLKLNDSRRSGSMLPGRSGFASFVEGNSHLSDEEILDYESYAFSLDRSRKPAPVANSTRNLDISDDDSSEYDEI</sequence>
<evidence type="ECO:0000256" key="2">
    <source>
        <dbReference type="ARBA" id="ARBA00005748"/>
    </source>
</evidence>